<dbReference type="EMBL" id="AZDJ01000016">
    <property type="protein sequence ID" value="KRK72926.1"/>
    <property type="molecule type" value="Genomic_DNA"/>
</dbReference>
<evidence type="ECO:0000256" key="1">
    <source>
        <dbReference type="SAM" id="MobiDB-lite"/>
    </source>
</evidence>
<feature type="chain" id="PRO_5006406127" description="WxL domain-containing protein" evidence="2">
    <location>
        <begin position="27"/>
        <end position="219"/>
    </location>
</feature>
<evidence type="ECO:0000256" key="2">
    <source>
        <dbReference type="SAM" id="SignalP"/>
    </source>
</evidence>
<dbReference type="Proteomes" id="UP000051804">
    <property type="component" value="Unassembled WGS sequence"/>
</dbReference>
<feature type="region of interest" description="Disordered" evidence="1">
    <location>
        <begin position="36"/>
        <end position="63"/>
    </location>
</feature>
<organism evidence="4 5">
    <name type="scientific">Lacticaseibacillus nasuensis JCM 17158</name>
    <dbReference type="NCBI Taxonomy" id="1291734"/>
    <lineage>
        <taxon>Bacteria</taxon>
        <taxon>Bacillati</taxon>
        <taxon>Bacillota</taxon>
        <taxon>Bacilli</taxon>
        <taxon>Lactobacillales</taxon>
        <taxon>Lactobacillaceae</taxon>
        <taxon>Lacticaseibacillus</taxon>
    </lineage>
</organism>
<dbReference type="RefSeq" id="WP_056950870.1">
    <property type="nucleotide sequence ID" value="NZ_AZDJ01000016.1"/>
</dbReference>
<gene>
    <name evidence="4" type="ORF">FD02_GL001346</name>
</gene>
<keyword evidence="2" id="KW-0732">Signal</keyword>
<dbReference type="AlphaFoldDB" id="A0A0R1JNJ7"/>
<accession>A0A0R1JNJ7</accession>
<dbReference type="PATRIC" id="fig|1291734.4.peg.1385"/>
<proteinExistence type="predicted"/>
<evidence type="ECO:0000313" key="4">
    <source>
        <dbReference type="EMBL" id="KRK72926.1"/>
    </source>
</evidence>
<reference evidence="4 5" key="1">
    <citation type="journal article" date="2015" name="Genome Announc.">
        <title>Expanding the biotechnology potential of lactobacilli through comparative genomics of 213 strains and associated genera.</title>
        <authorList>
            <person name="Sun Z."/>
            <person name="Harris H.M."/>
            <person name="McCann A."/>
            <person name="Guo C."/>
            <person name="Argimon S."/>
            <person name="Zhang W."/>
            <person name="Yang X."/>
            <person name="Jeffery I.B."/>
            <person name="Cooney J.C."/>
            <person name="Kagawa T.F."/>
            <person name="Liu W."/>
            <person name="Song Y."/>
            <person name="Salvetti E."/>
            <person name="Wrobel A."/>
            <person name="Rasinkangas P."/>
            <person name="Parkhill J."/>
            <person name="Rea M.C."/>
            <person name="O'Sullivan O."/>
            <person name="Ritari J."/>
            <person name="Douillard F.P."/>
            <person name="Paul Ross R."/>
            <person name="Yang R."/>
            <person name="Briner A.E."/>
            <person name="Felis G.E."/>
            <person name="de Vos W.M."/>
            <person name="Barrangou R."/>
            <person name="Klaenhammer T.R."/>
            <person name="Caufield P.W."/>
            <person name="Cui Y."/>
            <person name="Zhang H."/>
            <person name="O'Toole P.W."/>
        </authorList>
    </citation>
    <scope>NUCLEOTIDE SEQUENCE [LARGE SCALE GENOMIC DNA]</scope>
    <source>
        <strain evidence="4 5">JCM 17158</strain>
    </source>
</reference>
<dbReference type="InterPro" id="IPR027994">
    <property type="entry name" value="WxL_dom"/>
</dbReference>
<feature type="domain" description="WxL" evidence="3">
    <location>
        <begin position="28"/>
        <end position="217"/>
    </location>
</feature>
<comment type="caution">
    <text evidence="4">The sequence shown here is derived from an EMBL/GenBank/DDBJ whole genome shotgun (WGS) entry which is preliminary data.</text>
</comment>
<evidence type="ECO:0000259" key="3">
    <source>
        <dbReference type="Pfam" id="PF13731"/>
    </source>
</evidence>
<dbReference type="Pfam" id="PF13731">
    <property type="entry name" value="WxL"/>
    <property type="match status" value="1"/>
</dbReference>
<feature type="signal peptide" evidence="2">
    <location>
        <begin position="1"/>
        <end position="26"/>
    </location>
</feature>
<sequence length="219" mass="22030">MKKLICASTAALAMLLTAGASPVAAAAGDTADSTATIKFHENTGPTTPIDPGDTDKETGMNGPLSLDLVPNLDFGDHAAKAMTKFDDAGPHKIQVTDSRTANTGWTVTLSAAVFTAGNGNDLTGATLSSDVAANKSGAVDGALDASIDTAGITSLAVSDLATDGTGVANIFTGAVETSGGTWQAIYDANQFHLTVPTGVQQAGTFTSQLTWTINDGPVQ</sequence>
<dbReference type="OrthoDB" id="2282798at2"/>
<evidence type="ECO:0000313" key="5">
    <source>
        <dbReference type="Proteomes" id="UP000051804"/>
    </source>
</evidence>
<keyword evidence="5" id="KW-1185">Reference proteome</keyword>
<protein>
    <recommendedName>
        <fullName evidence="3">WxL domain-containing protein</fullName>
    </recommendedName>
</protein>
<name>A0A0R1JNJ7_9LACO</name>
<dbReference type="STRING" id="1291734.FD02_GL001346"/>